<reference evidence="1" key="4">
    <citation type="submission" date="2025-08" db="UniProtKB">
        <authorList>
            <consortium name="Ensembl"/>
        </authorList>
    </citation>
    <scope>IDENTIFICATION</scope>
</reference>
<reference evidence="2" key="1">
    <citation type="journal article" date="2014" name="Science">
        <title>Nonhuman genetics. Genomic basis for the convergent evolution of electric organs.</title>
        <authorList>
            <person name="Gallant J.R."/>
            <person name="Traeger L.L."/>
            <person name="Volkening J.D."/>
            <person name="Moffett H."/>
            <person name="Chen P.H."/>
            <person name="Novina C.D."/>
            <person name="Phillips G.N.Jr."/>
            <person name="Anand R."/>
            <person name="Wells G.B."/>
            <person name="Pinch M."/>
            <person name="Guth R."/>
            <person name="Unguez G.A."/>
            <person name="Albert J.S."/>
            <person name="Zakon H.H."/>
            <person name="Samanta M.P."/>
            <person name="Sussman M.R."/>
        </authorList>
    </citation>
    <scope>NUCLEOTIDE SEQUENCE [LARGE SCALE GENOMIC DNA]</scope>
</reference>
<dbReference type="STRING" id="8005.ENSEEEP00000002595"/>
<dbReference type="Ensembl" id="ENSEEET00000002636.2">
    <property type="protein sequence ID" value="ENSEEEP00000002595.1"/>
    <property type="gene ID" value="ENSEEEG00000001497.2"/>
</dbReference>
<dbReference type="AlphaFoldDB" id="A0A4W4DTH2"/>
<proteinExistence type="predicted"/>
<dbReference type="Proteomes" id="UP000314983">
    <property type="component" value="Chromosome 8"/>
</dbReference>
<keyword evidence="2" id="KW-1185">Reference proteome</keyword>
<organism evidence="1 2">
    <name type="scientific">Electrophorus electricus</name>
    <name type="common">Electric eel</name>
    <name type="synonym">Gymnotus electricus</name>
    <dbReference type="NCBI Taxonomy" id="8005"/>
    <lineage>
        <taxon>Eukaryota</taxon>
        <taxon>Metazoa</taxon>
        <taxon>Chordata</taxon>
        <taxon>Craniata</taxon>
        <taxon>Vertebrata</taxon>
        <taxon>Euteleostomi</taxon>
        <taxon>Actinopterygii</taxon>
        <taxon>Neopterygii</taxon>
        <taxon>Teleostei</taxon>
        <taxon>Ostariophysi</taxon>
        <taxon>Gymnotiformes</taxon>
        <taxon>Gymnotoidei</taxon>
        <taxon>Gymnotidae</taxon>
        <taxon>Electrophorus</taxon>
    </lineage>
</organism>
<reference evidence="2" key="2">
    <citation type="journal article" date="2017" name="Sci. Adv.">
        <title>A tail of two voltages: Proteomic comparison of the three electric organs of the electric eel.</title>
        <authorList>
            <person name="Traeger L.L."/>
            <person name="Sabat G."/>
            <person name="Barrett-Wilt G.A."/>
            <person name="Wells G.B."/>
            <person name="Sussman M.R."/>
        </authorList>
    </citation>
    <scope>NUCLEOTIDE SEQUENCE [LARGE SCALE GENOMIC DNA]</scope>
</reference>
<accession>A0A4W4DTH2</accession>
<name>A0A4W4DTH2_ELEEL</name>
<reference evidence="1" key="5">
    <citation type="submission" date="2025-09" db="UniProtKB">
        <authorList>
            <consortium name="Ensembl"/>
        </authorList>
    </citation>
    <scope>IDENTIFICATION</scope>
</reference>
<evidence type="ECO:0000313" key="2">
    <source>
        <dbReference type="Proteomes" id="UP000314983"/>
    </source>
</evidence>
<evidence type="ECO:0000313" key="1">
    <source>
        <dbReference type="Ensembl" id="ENSEEEP00000002595.1"/>
    </source>
</evidence>
<dbReference type="OMA" id="CACGYAD"/>
<protein>
    <submittedName>
        <fullName evidence="1">Uncharacterized protein</fullName>
    </submittedName>
</protein>
<reference evidence="1" key="3">
    <citation type="submission" date="2020-05" db="EMBL/GenBank/DDBJ databases">
        <title>Electrophorus electricus (electric eel) genome, fEleEle1, primary haplotype.</title>
        <authorList>
            <person name="Myers G."/>
            <person name="Meyer A."/>
            <person name="Fedrigo O."/>
            <person name="Formenti G."/>
            <person name="Rhie A."/>
            <person name="Tracey A."/>
            <person name="Sims Y."/>
            <person name="Jarvis E.D."/>
        </authorList>
    </citation>
    <scope>NUCLEOTIDE SEQUENCE [LARGE SCALE GENOMIC DNA]</scope>
</reference>
<sequence length="102" mass="11392">MDYLALSLQVSSLSNLCPLTCVRMGLDPKLLVKIVNMSSGVRDEEKHVLSCFCLSFLSWQVLSFAQNTDTYTETPVPLCSMAHQIYLTLCICGYANKVFSVF</sequence>